<name>A6H0V9_FLAPJ</name>
<reference evidence="1 2" key="1">
    <citation type="journal article" date="2007" name="Nat. Biotechnol.">
        <title>Complete genome sequence of the fish pathogen Flavobacterium psychrophilum.</title>
        <authorList>
            <person name="Duchaud E."/>
            <person name="Boussaha M."/>
            <person name="Loux V."/>
            <person name="Bernardet J.F."/>
            <person name="Michel C."/>
            <person name="Kerouault B."/>
            <person name="Mondot S."/>
            <person name="Nicolas P."/>
            <person name="Bossy R."/>
            <person name="Caron C."/>
            <person name="Bessieres P."/>
            <person name="Gibrat J.F."/>
            <person name="Claverol S."/>
            <person name="Dumetz F."/>
            <person name="Le Henaff M."/>
            <person name="Benmansour A."/>
        </authorList>
    </citation>
    <scope>NUCLEOTIDE SEQUENCE [LARGE SCALE GENOMIC DNA]</scope>
    <source>
        <strain evidence="2">ATCC 49511 / DSM 21280 / CIP 103535 / JIP02/86</strain>
    </source>
</reference>
<dbReference type="KEGG" id="fps:FP1917"/>
<dbReference type="Proteomes" id="UP000006394">
    <property type="component" value="Chromosome"/>
</dbReference>
<proteinExistence type="predicted"/>
<keyword evidence="2" id="KW-1185">Reference proteome</keyword>
<sequence length="48" mass="5651">MKETVEDKLDIIAKIWNNFILEYKVCSSEIKFNDDVKTNYFGNILGCF</sequence>
<accession>A6H0V9</accession>
<dbReference type="EnsemblBacteria" id="CAL43983">
    <property type="protein sequence ID" value="CAL43983"/>
    <property type="gene ID" value="FP1917"/>
</dbReference>
<protein>
    <submittedName>
        <fullName evidence="1">Uncharacterized protein</fullName>
    </submittedName>
</protein>
<dbReference type="HOGENOM" id="CLU_3153084_0_0_10"/>
<dbReference type="STRING" id="402612.FP1917"/>
<evidence type="ECO:0000313" key="2">
    <source>
        <dbReference type="Proteomes" id="UP000006394"/>
    </source>
</evidence>
<gene>
    <name evidence="1" type="ordered locus">FP1917</name>
</gene>
<evidence type="ECO:0000313" key="1">
    <source>
        <dbReference type="EMBL" id="CAL43983.1"/>
    </source>
</evidence>
<dbReference type="OrthoDB" id="1350548at2"/>
<dbReference type="EMBL" id="AM398681">
    <property type="protein sequence ID" value="CAL43983.1"/>
    <property type="molecule type" value="Genomic_DNA"/>
</dbReference>
<organism evidence="1 2">
    <name type="scientific">Flavobacterium psychrophilum (strain ATCC 49511 / DSM 21280 / CIP 103535 / JIP02/86)</name>
    <dbReference type="NCBI Taxonomy" id="402612"/>
    <lineage>
        <taxon>Bacteria</taxon>
        <taxon>Pseudomonadati</taxon>
        <taxon>Bacteroidota</taxon>
        <taxon>Flavobacteriia</taxon>
        <taxon>Flavobacteriales</taxon>
        <taxon>Flavobacteriaceae</taxon>
        <taxon>Flavobacterium</taxon>
    </lineage>
</organism>
<dbReference type="AlphaFoldDB" id="A6H0V9"/>